<dbReference type="InterPro" id="IPR051465">
    <property type="entry name" value="Cell_Envelope_Struct_Comp"/>
</dbReference>
<keyword evidence="1" id="KW-0732">Signal</keyword>
<feature type="domain" description="SLH" evidence="2">
    <location>
        <begin position="156"/>
        <end position="218"/>
    </location>
</feature>
<dbReference type="Pfam" id="PF00395">
    <property type="entry name" value="SLH"/>
    <property type="match status" value="2"/>
</dbReference>
<dbReference type="EMBL" id="JAKIJS010000001">
    <property type="protein sequence ID" value="MCF6138786.1"/>
    <property type="molecule type" value="Genomic_DNA"/>
</dbReference>
<organism evidence="3 4">
    <name type="scientific">Pseudalkalibacillus berkeleyi</name>
    <dbReference type="NCBI Taxonomy" id="1069813"/>
    <lineage>
        <taxon>Bacteria</taxon>
        <taxon>Bacillati</taxon>
        <taxon>Bacillota</taxon>
        <taxon>Bacilli</taxon>
        <taxon>Bacillales</taxon>
        <taxon>Fictibacillaceae</taxon>
        <taxon>Pseudalkalibacillus</taxon>
    </lineage>
</organism>
<dbReference type="RefSeq" id="WP_236336798.1">
    <property type="nucleotide sequence ID" value="NZ_JAKIJS010000001.1"/>
</dbReference>
<evidence type="ECO:0000313" key="3">
    <source>
        <dbReference type="EMBL" id="MCF6138786.1"/>
    </source>
</evidence>
<evidence type="ECO:0000256" key="1">
    <source>
        <dbReference type="SAM" id="SignalP"/>
    </source>
</evidence>
<comment type="caution">
    <text evidence="3">The sequence shown here is derived from an EMBL/GenBank/DDBJ whole genome shotgun (WGS) entry which is preliminary data.</text>
</comment>
<feature type="domain" description="SLH" evidence="2">
    <location>
        <begin position="27"/>
        <end position="89"/>
    </location>
</feature>
<protein>
    <submittedName>
        <fullName evidence="3">S-layer homology domain-containing protein</fullName>
    </submittedName>
</protein>
<evidence type="ECO:0000259" key="2">
    <source>
        <dbReference type="PROSITE" id="PS51272"/>
    </source>
</evidence>
<sequence length="343" mass="38396">MKKFIASLSAVLLSASILSPLSAEASLDNYYADDLDEHWAADTMYQLIDADIIKGYMNAGVMTAKPNQNITRAEVTTLLVRSLDLKKSGSGKTFLDVKSDKWYYDAIQIASSLGIVNGKTKTTFEPNKHITREELATMIVRAFEQVSTIDFTNGQPINFTDKNTFSTWAVPYINKASAVELIQGYNGKFSPKNTATRAETSTMLLNALHSESTDLPSADALFSAIERNESEMLNLYKKNEFQSAFSIIDKNTIGFYNALLTFSNDYYIDAKDFGVTFDFAKVGEAKFELLDRNTRLAVVELSGLSYYVTETYEGESETKNNDTTSGTYFLRKIDGDWKIYAQY</sequence>
<dbReference type="Proteomes" id="UP001649381">
    <property type="component" value="Unassembled WGS sequence"/>
</dbReference>
<feature type="domain" description="SLH" evidence="2">
    <location>
        <begin position="90"/>
        <end position="153"/>
    </location>
</feature>
<reference evidence="3 4" key="1">
    <citation type="submission" date="2022-01" db="EMBL/GenBank/DDBJ databases">
        <title>Alkalihalobacillus sp. EGI L200015, a novel bacterium isolated from a salt lake sediment.</title>
        <authorList>
            <person name="Gao L."/>
            <person name="Fang B.-Z."/>
            <person name="Li W.-J."/>
        </authorList>
    </citation>
    <scope>NUCLEOTIDE SEQUENCE [LARGE SCALE GENOMIC DNA]</scope>
    <source>
        <strain evidence="3 4">KCTC 12718</strain>
    </source>
</reference>
<keyword evidence="4" id="KW-1185">Reference proteome</keyword>
<dbReference type="PANTHER" id="PTHR43308">
    <property type="entry name" value="OUTER MEMBRANE PROTEIN ALPHA-RELATED"/>
    <property type="match status" value="1"/>
</dbReference>
<dbReference type="PANTHER" id="PTHR43308:SF5">
    <property type="entry name" value="S-LAYER PROTEIN _ PEPTIDOGLYCAN ENDO-BETA-N-ACETYLGLUCOSAMINIDASE"/>
    <property type="match status" value="1"/>
</dbReference>
<gene>
    <name evidence="3" type="ORF">L2716_13700</name>
</gene>
<evidence type="ECO:0000313" key="4">
    <source>
        <dbReference type="Proteomes" id="UP001649381"/>
    </source>
</evidence>
<feature type="chain" id="PRO_5046505400" evidence="1">
    <location>
        <begin position="26"/>
        <end position="343"/>
    </location>
</feature>
<accession>A0ABS9H4D9</accession>
<feature type="signal peptide" evidence="1">
    <location>
        <begin position="1"/>
        <end position="25"/>
    </location>
</feature>
<dbReference type="PROSITE" id="PS51272">
    <property type="entry name" value="SLH"/>
    <property type="match status" value="3"/>
</dbReference>
<name>A0ABS9H4D9_9BACL</name>
<dbReference type="InterPro" id="IPR001119">
    <property type="entry name" value="SLH_dom"/>
</dbReference>
<proteinExistence type="predicted"/>